<feature type="transmembrane region" description="Helical" evidence="5">
    <location>
        <begin position="44"/>
        <end position="60"/>
    </location>
</feature>
<protein>
    <submittedName>
        <fullName evidence="6">YnfA family protein</fullName>
    </submittedName>
</protein>
<dbReference type="SUPFAM" id="SSF103481">
    <property type="entry name" value="Multidrug resistance efflux transporter EmrE"/>
    <property type="match status" value="1"/>
</dbReference>
<evidence type="ECO:0000313" key="7">
    <source>
        <dbReference type="Proteomes" id="UP000297891"/>
    </source>
</evidence>
<comment type="similarity">
    <text evidence="5">Belongs to the UPF0060 family.</text>
</comment>
<dbReference type="AlphaFoldDB" id="A0A5F1Z7V8"/>
<keyword evidence="4 5" id="KW-0472">Membrane</keyword>
<name>A0A5F1Z7V8_9LEPT</name>
<keyword evidence="3 5" id="KW-1133">Transmembrane helix</keyword>
<accession>A0A5F1Z7V8</accession>
<proteinExistence type="inferred from homology"/>
<dbReference type="GO" id="GO:0005886">
    <property type="term" value="C:plasma membrane"/>
    <property type="evidence" value="ECO:0007669"/>
    <property type="project" value="UniProtKB-SubCell"/>
</dbReference>
<comment type="subcellular location">
    <subcellularLocation>
        <location evidence="5">Cell membrane</location>
        <topology evidence="5">Multi-pass membrane protein</topology>
    </subcellularLocation>
</comment>
<dbReference type="PANTHER" id="PTHR36116:SF1">
    <property type="entry name" value="UPF0060 MEMBRANE PROTEIN YNFA"/>
    <property type="match status" value="1"/>
</dbReference>
<organism evidence="6 7">
    <name type="scientific">Leptospira brenneri</name>
    <dbReference type="NCBI Taxonomy" id="2023182"/>
    <lineage>
        <taxon>Bacteria</taxon>
        <taxon>Pseudomonadati</taxon>
        <taxon>Spirochaetota</taxon>
        <taxon>Spirochaetia</taxon>
        <taxon>Leptospirales</taxon>
        <taxon>Leptospiraceae</taxon>
        <taxon>Leptospira</taxon>
    </lineage>
</organism>
<gene>
    <name evidence="6" type="ORF">EHQ30_00115</name>
</gene>
<evidence type="ECO:0000256" key="3">
    <source>
        <dbReference type="ARBA" id="ARBA00022989"/>
    </source>
</evidence>
<dbReference type="HAMAP" id="MF_00010">
    <property type="entry name" value="UPF0060"/>
    <property type="match status" value="1"/>
</dbReference>
<dbReference type="RefSeq" id="WP_135676460.1">
    <property type="nucleotide sequence ID" value="NZ_RQFP01000001.1"/>
</dbReference>
<comment type="caution">
    <text evidence="6">The sequence shown here is derived from an EMBL/GenBank/DDBJ whole genome shotgun (WGS) entry which is preliminary data.</text>
</comment>
<dbReference type="NCBIfam" id="NF002586">
    <property type="entry name" value="PRK02237.1"/>
    <property type="match status" value="1"/>
</dbReference>
<evidence type="ECO:0000256" key="2">
    <source>
        <dbReference type="ARBA" id="ARBA00022692"/>
    </source>
</evidence>
<dbReference type="InterPro" id="IPR003844">
    <property type="entry name" value="UPF0060"/>
</dbReference>
<sequence length="118" mass="13057">MIQFFNSDFIAQFIKPSLVFILAGLCEIGGGYLVWLWIHGNKSIGWGILGFVILGLYGLVATWQPANFARTYASYGGVFIVMSLLWAWKFDGFIPNKFDLIGAAIALVGVSIIFFAPR</sequence>
<dbReference type="PANTHER" id="PTHR36116">
    <property type="entry name" value="UPF0060 MEMBRANE PROTEIN YNFA"/>
    <property type="match status" value="1"/>
</dbReference>
<dbReference type="OrthoDB" id="123240at2"/>
<dbReference type="Pfam" id="PF02694">
    <property type="entry name" value="UPF0060"/>
    <property type="match status" value="1"/>
</dbReference>
<feature type="transmembrane region" description="Helical" evidence="5">
    <location>
        <begin position="100"/>
        <end position="117"/>
    </location>
</feature>
<dbReference type="InterPro" id="IPR037185">
    <property type="entry name" value="EmrE-like"/>
</dbReference>
<dbReference type="EMBL" id="RQFP01000001">
    <property type="protein sequence ID" value="TGK95094.1"/>
    <property type="molecule type" value="Genomic_DNA"/>
</dbReference>
<reference evidence="6" key="1">
    <citation type="journal article" date="2019" name="PLoS Negl. Trop. Dis.">
        <title>Revisiting the worldwide diversity of Leptospira species in the environment.</title>
        <authorList>
            <person name="Vincent A.T."/>
            <person name="Schiettekatte O."/>
            <person name="Bourhy P."/>
            <person name="Veyrier F.J."/>
            <person name="Picardeau M."/>
        </authorList>
    </citation>
    <scope>NUCLEOTIDE SEQUENCE [LARGE SCALE GENOMIC DNA]</scope>
    <source>
        <strain evidence="6">201800277</strain>
    </source>
</reference>
<evidence type="ECO:0000256" key="5">
    <source>
        <dbReference type="HAMAP-Rule" id="MF_00010"/>
    </source>
</evidence>
<evidence type="ECO:0000256" key="4">
    <source>
        <dbReference type="ARBA" id="ARBA00023136"/>
    </source>
</evidence>
<keyword evidence="7" id="KW-1185">Reference proteome</keyword>
<evidence type="ECO:0000313" key="6">
    <source>
        <dbReference type="EMBL" id="TGK95094.1"/>
    </source>
</evidence>
<feature type="transmembrane region" description="Helical" evidence="5">
    <location>
        <begin position="18"/>
        <end position="38"/>
    </location>
</feature>
<feature type="transmembrane region" description="Helical" evidence="5">
    <location>
        <begin position="72"/>
        <end position="88"/>
    </location>
</feature>
<keyword evidence="2 5" id="KW-0812">Transmembrane</keyword>
<evidence type="ECO:0000256" key="1">
    <source>
        <dbReference type="ARBA" id="ARBA00022475"/>
    </source>
</evidence>
<keyword evidence="1 5" id="KW-1003">Cell membrane</keyword>
<dbReference type="Proteomes" id="UP000297891">
    <property type="component" value="Unassembled WGS sequence"/>
</dbReference>